<dbReference type="RefSeq" id="WP_134849841.1">
    <property type="nucleotide sequence ID" value="NZ_CP197400.1"/>
</dbReference>
<accession>A0A4Y8WMB1</accession>
<dbReference type="Proteomes" id="UP000297225">
    <property type="component" value="Unassembled WGS sequence"/>
</dbReference>
<gene>
    <name evidence="2" type="ORF">E4P47_08425</name>
</gene>
<evidence type="ECO:0000259" key="1">
    <source>
        <dbReference type="Pfam" id="PF03432"/>
    </source>
</evidence>
<reference evidence="2 3" key="1">
    <citation type="submission" date="2019-03" db="EMBL/GenBank/DDBJ databases">
        <title>Porphyromonas levii Isolated from the Uterus of Dairy Cows.</title>
        <authorList>
            <person name="Francis A.M."/>
        </authorList>
    </citation>
    <scope>NUCLEOTIDE SEQUENCE [LARGE SCALE GENOMIC DNA]</scope>
    <source>
        <strain evidence="2 3">AF5678</strain>
    </source>
</reference>
<dbReference type="EMBL" id="SPNC01000158">
    <property type="protein sequence ID" value="TFH94236.1"/>
    <property type="molecule type" value="Genomic_DNA"/>
</dbReference>
<keyword evidence="3" id="KW-1185">Reference proteome</keyword>
<organism evidence="2 3">
    <name type="scientific">Porphyromonas levii</name>
    <dbReference type="NCBI Taxonomy" id="28114"/>
    <lineage>
        <taxon>Bacteria</taxon>
        <taxon>Pseudomonadati</taxon>
        <taxon>Bacteroidota</taxon>
        <taxon>Bacteroidia</taxon>
        <taxon>Bacteroidales</taxon>
        <taxon>Porphyromonadaceae</taxon>
        <taxon>Porphyromonas</taxon>
    </lineage>
</organism>
<evidence type="ECO:0000313" key="2">
    <source>
        <dbReference type="EMBL" id="TFH94236.1"/>
    </source>
</evidence>
<dbReference type="AlphaFoldDB" id="A0A4Y8WMB1"/>
<feature type="domain" description="MobA/VirD2-like nuclease" evidence="1">
    <location>
        <begin position="17"/>
        <end position="146"/>
    </location>
</feature>
<evidence type="ECO:0000313" key="3">
    <source>
        <dbReference type="Proteomes" id="UP000297225"/>
    </source>
</evidence>
<dbReference type="OrthoDB" id="3035232at2"/>
<comment type="caution">
    <text evidence="2">The sequence shown here is derived from an EMBL/GenBank/DDBJ whole genome shotgun (WGS) entry which is preliminary data.</text>
</comment>
<name>A0A4Y8WMB1_9PORP</name>
<dbReference type="Pfam" id="PF03432">
    <property type="entry name" value="Relaxase"/>
    <property type="match status" value="1"/>
</dbReference>
<protein>
    <submittedName>
        <fullName evidence="2">Mobilization protein</fullName>
    </submittedName>
</protein>
<dbReference type="GeneID" id="66797332"/>
<dbReference type="InterPro" id="IPR005094">
    <property type="entry name" value="Endonuclease_MobA/VirD2"/>
</dbReference>
<sequence length="336" mass="38061">MIAKCKAIAHGRKALEYILKEGKLKNVVRSHQLAGRGAQEIYEEMTMVSRFNSRCKNKFLRIEIGIAPTDEKKMSLSNLQSVVDDFVEQMGLNEHQLIAVTHKDTDNLHVHIIANRMDINGAVYDTTFVSNKASRIAEELARKYGLTVANDVAQRKREQKRQHENPYAKNSRQEVKKYIQQSAYRLLSERTNGEKGMLQFIDKLSKLGIAIIPARNKQDKVYGLRFECNGETLKSSEIGREFGYRSLFIQFGLQDVMKFSGNEIKGKSAVPILSPNTNNQTVTESLANTVASTIDNAVEAVANTFTTESAISSEIAEAQWQRKLRFQAKKKRGRRM</sequence>
<proteinExistence type="predicted"/>